<dbReference type="RefSeq" id="WP_281751071.1">
    <property type="nucleotide sequence ID" value="NZ_BRVP01000001.1"/>
</dbReference>
<evidence type="ECO:0000313" key="2">
    <source>
        <dbReference type="EMBL" id="GLB50985.1"/>
    </source>
</evidence>
<dbReference type="CDD" id="cd02947">
    <property type="entry name" value="TRX_family"/>
    <property type="match status" value="1"/>
</dbReference>
<gene>
    <name evidence="2" type="ORF">NBRC110019_00240</name>
</gene>
<dbReference type="InterPro" id="IPR036249">
    <property type="entry name" value="Thioredoxin-like_sf"/>
</dbReference>
<keyword evidence="3" id="KW-1185">Reference proteome</keyword>
<protein>
    <submittedName>
        <fullName evidence="2">Thiol reductase thioredoxin</fullName>
    </submittedName>
</protein>
<dbReference type="Pfam" id="PF00085">
    <property type="entry name" value="Thioredoxin"/>
    <property type="match status" value="1"/>
</dbReference>
<evidence type="ECO:0000313" key="3">
    <source>
        <dbReference type="Proteomes" id="UP001143545"/>
    </source>
</evidence>
<dbReference type="InterPro" id="IPR013766">
    <property type="entry name" value="Thioredoxin_domain"/>
</dbReference>
<sequence length="97" mass="10843">MSKFGDLIDVTVPVLFDFYAHLGTESTNHPVLLDVATTMGDNAKIIKINVEKNQELIEALKITVVPTYIIYKNGEMVWRQSGNLDASMLALTLQEFV</sequence>
<feature type="domain" description="Thioredoxin" evidence="1">
    <location>
        <begin position="11"/>
        <end position="93"/>
    </location>
</feature>
<evidence type="ECO:0000259" key="1">
    <source>
        <dbReference type="Pfam" id="PF00085"/>
    </source>
</evidence>
<name>A0A9W6B3Q5_9FLAO</name>
<dbReference type="PANTHER" id="PTHR45663">
    <property type="entry name" value="GEO12009P1"/>
    <property type="match status" value="1"/>
</dbReference>
<dbReference type="GO" id="GO:0015035">
    <property type="term" value="F:protein-disulfide reductase activity"/>
    <property type="evidence" value="ECO:0007669"/>
    <property type="project" value="TreeGrafter"/>
</dbReference>
<proteinExistence type="predicted"/>
<dbReference type="SUPFAM" id="SSF52833">
    <property type="entry name" value="Thioredoxin-like"/>
    <property type="match status" value="1"/>
</dbReference>
<accession>A0A9W6B3Q5</accession>
<comment type="caution">
    <text evidence="2">The sequence shown here is derived from an EMBL/GenBank/DDBJ whole genome shotgun (WGS) entry which is preliminary data.</text>
</comment>
<dbReference type="GO" id="GO:0045454">
    <property type="term" value="P:cell redox homeostasis"/>
    <property type="evidence" value="ECO:0007669"/>
    <property type="project" value="TreeGrafter"/>
</dbReference>
<organism evidence="2 3">
    <name type="scientific">Neptunitalea chrysea</name>
    <dbReference type="NCBI Taxonomy" id="1647581"/>
    <lineage>
        <taxon>Bacteria</taxon>
        <taxon>Pseudomonadati</taxon>
        <taxon>Bacteroidota</taxon>
        <taxon>Flavobacteriia</taxon>
        <taxon>Flavobacteriales</taxon>
        <taxon>Flavobacteriaceae</taxon>
        <taxon>Neptunitalea</taxon>
    </lineage>
</organism>
<dbReference type="AlphaFoldDB" id="A0A9W6B3Q5"/>
<dbReference type="EMBL" id="BRVP01000001">
    <property type="protein sequence ID" value="GLB50985.1"/>
    <property type="molecule type" value="Genomic_DNA"/>
</dbReference>
<dbReference type="Gene3D" id="3.40.30.10">
    <property type="entry name" value="Glutaredoxin"/>
    <property type="match status" value="1"/>
</dbReference>
<reference evidence="2" key="1">
    <citation type="submission" date="2022-07" db="EMBL/GenBank/DDBJ databases">
        <title>Taxonomy of Novel Oxalotrophic and Methylotrophic Bacteria.</title>
        <authorList>
            <person name="Sahin N."/>
            <person name="Tani A."/>
        </authorList>
    </citation>
    <scope>NUCLEOTIDE SEQUENCE</scope>
    <source>
        <strain evidence="2">AM327</strain>
    </source>
</reference>
<dbReference type="GO" id="GO:0005829">
    <property type="term" value="C:cytosol"/>
    <property type="evidence" value="ECO:0007669"/>
    <property type="project" value="TreeGrafter"/>
</dbReference>
<dbReference type="PANTHER" id="PTHR45663:SF11">
    <property type="entry name" value="GEO12009P1"/>
    <property type="match status" value="1"/>
</dbReference>
<dbReference type="Proteomes" id="UP001143545">
    <property type="component" value="Unassembled WGS sequence"/>
</dbReference>